<evidence type="ECO:0000259" key="1">
    <source>
        <dbReference type="PROSITE" id="PS51186"/>
    </source>
</evidence>
<dbReference type="InterPro" id="IPR000182">
    <property type="entry name" value="GNAT_dom"/>
</dbReference>
<dbReference type="Pfam" id="PF00583">
    <property type="entry name" value="Acetyltransf_1"/>
    <property type="match status" value="1"/>
</dbReference>
<gene>
    <name evidence="2" type="ORF">GCM10009844_42870</name>
</gene>
<evidence type="ECO:0000313" key="3">
    <source>
        <dbReference type="Proteomes" id="UP001501771"/>
    </source>
</evidence>
<accession>A0ABN3A7V2</accession>
<dbReference type="SUPFAM" id="SSF55729">
    <property type="entry name" value="Acyl-CoA N-acyltransferases (Nat)"/>
    <property type="match status" value="1"/>
</dbReference>
<sequence>MMGDMSVPRTGWEDGELYLRASATLLASWEAYARGASGATVARLPGVAVAVFPNGPEREFFNNALLERALDPAGRAEALDAMESAYARAGVGRFAAWVHESDGSMRADLEARGYTVAESTRAMGMALDDLRLPRPTLELGPADWSEYLRVLGVPPGFLGGVRDDALHVLVARLDGENVATAMAFDLEGDCGIYNVTTQPHARRRGLGTALTALHLYDARDRGCRTASLQSTEMAEGVYAAAGFRDLGRILEYAPAAVSSVV</sequence>
<keyword evidence="3" id="KW-1185">Reference proteome</keyword>
<dbReference type="Proteomes" id="UP001501771">
    <property type="component" value="Unassembled WGS sequence"/>
</dbReference>
<dbReference type="InterPro" id="IPR016181">
    <property type="entry name" value="Acyl_CoA_acyltransferase"/>
</dbReference>
<dbReference type="PROSITE" id="PS51186">
    <property type="entry name" value="GNAT"/>
    <property type="match status" value="1"/>
</dbReference>
<feature type="domain" description="N-acetyltransferase" evidence="1">
    <location>
        <begin position="109"/>
        <end position="261"/>
    </location>
</feature>
<comment type="caution">
    <text evidence="2">The sequence shown here is derived from an EMBL/GenBank/DDBJ whole genome shotgun (WGS) entry which is preliminary data.</text>
</comment>
<name>A0ABN3A7V2_9ACTN</name>
<protein>
    <recommendedName>
        <fullName evidence="1">N-acetyltransferase domain-containing protein</fullName>
    </recommendedName>
</protein>
<proteinExistence type="predicted"/>
<evidence type="ECO:0000313" key="2">
    <source>
        <dbReference type="EMBL" id="GAA2155581.1"/>
    </source>
</evidence>
<organism evidence="2 3">
    <name type="scientific">Nocardioides koreensis</name>
    <dbReference type="NCBI Taxonomy" id="433651"/>
    <lineage>
        <taxon>Bacteria</taxon>
        <taxon>Bacillati</taxon>
        <taxon>Actinomycetota</taxon>
        <taxon>Actinomycetes</taxon>
        <taxon>Propionibacteriales</taxon>
        <taxon>Nocardioidaceae</taxon>
        <taxon>Nocardioides</taxon>
    </lineage>
</organism>
<dbReference type="Gene3D" id="3.40.630.30">
    <property type="match status" value="1"/>
</dbReference>
<dbReference type="CDD" id="cd04301">
    <property type="entry name" value="NAT_SF"/>
    <property type="match status" value="1"/>
</dbReference>
<dbReference type="EMBL" id="BAAAQR010000017">
    <property type="protein sequence ID" value="GAA2155581.1"/>
    <property type="molecule type" value="Genomic_DNA"/>
</dbReference>
<reference evidence="2 3" key="1">
    <citation type="journal article" date="2019" name="Int. J. Syst. Evol. Microbiol.">
        <title>The Global Catalogue of Microorganisms (GCM) 10K type strain sequencing project: providing services to taxonomists for standard genome sequencing and annotation.</title>
        <authorList>
            <consortium name="The Broad Institute Genomics Platform"/>
            <consortium name="The Broad Institute Genome Sequencing Center for Infectious Disease"/>
            <person name="Wu L."/>
            <person name="Ma J."/>
        </authorList>
    </citation>
    <scope>NUCLEOTIDE SEQUENCE [LARGE SCALE GENOMIC DNA]</scope>
    <source>
        <strain evidence="2 3">JCM 16022</strain>
    </source>
</reference>